<reference evidence="2" key="1">
    <citation type="journal article" date="2016" name="PLoS ONE">
        <title>Unbiased RNA Shotgun Metagenomics in Social and Solitary Wild Bees Detects Associations with Eukaryote Parasites and New Viruses.</title>
        <authorList>
            <person name="Schoonvaere K."/>
            <person name="De Smet L."/>
            <person name="Smagghe G."/>
            <person name="Vierstraete A."/>
            <person name="Braeckman B.P."/>
            <person name="de Graaf D.C."/>
        </authorList>
    </citation>
    <scope>NUCLEOTIDE SEQUENCE</scope>
    <source>
        <strain evidence="2">S33-1</strain>
    </source>
</reference>
<proteinExistence type="predicted"/>
<evidence type="ECO:0000313" key="2">
    <source>
        <dbReference type="EMBL" id="APT68157.1"/>
    </source>
</evidence>
<evidence type="ECO:0000313" key="3">
    <source>
        <dbReference type="Proteomes" id="UP000682558"/>
    </source>
</evidence>
<organism evidence="2">
    <name type="scientific">Scaldis River bee virus</name>
    <dbReference type="NCBI Taxonomy" id="1931096"/>
    <lineage>
        <taxon>Viruses</taxon>
        <taxon>Riboviria</taxon>
        <taxon>Orthornavirae</taxon>
        <taxon>Negarnaviricota</taxon>
        <taxon>Haploviricotina</taxon>
        <taxon>Monjiviricetes</taxon>
        <taxon>Jingchuvirales</taxon>
        <taxon>Aliusviridae</taxon>
        <taxon>Ollusvirus</taxon>
        <taxon>Ollusvirus scaldisense</taxon>
    </lineage>
</organism>
<gene>
    <name evidence="2" type="primary">G</name>
</gene>
<dbReference type="RefSeq" id="YP_010115637.1">
    <property type="nucleotide sequence ID" value="NC_055939.1"/>
</dbReference>
<sequence length="1042" mass="119161">MRLLTTCFLLFIMHKHAYCVVFEPLTPKLRADVGLLSVNIQPGQLREKYWLHNLIVDLPCVDEIMTPNILMVASELNMSASAIMKPIVSINLNMTHMKTEFRLSGPMKSLKVGFNVFKKQISTLVRQYNLMKSGPPILWGMLDNNRCVGIKSNDILEDTEETMSHEGERRRRDIGKRADTDRANILNIAGTGHTFNFHQAKPEDTSPTLNLSHHFTNRIIPRLNNLDREVVVDGIQLPEGRIFAENIMQDTMTHDQQCGITLADRLNYITCVLQYPERESMCYKNKLKCSKTKSAIREKRGLFDFLGDIQNKLYGVATESQVKTVHDLINDVQNESLRNSQEIQLLRNSTMTMNNHLVKGLEHLSQTLYNEVGKLSHSIQIWANGVDDSLHTLNADLQEIHMVSMIHTATLTLNAYTHILHDMITALEKLTAHYQDILISISQHTIPPRFLKDNLLSQLWKTISANTMTGLQIAESDTKLALLISSIFSAYTTRTKLVIVLRIPLVLSPNNITFWDPRSVPIIKGNDSYEVIIRDNILILNQARREWAIMDRTDYVVCIRELNQMCDVDIIWTSWNNPCCHSSVHLPEYGAQEVCQIRRISHNEGDLPYIVASGARSWLISTNKDKMEAQLTCAGYQGIPSHSSVQMLPLIGIISLPLFCEMIIGNHRIHSPYAQIGSSEMLIASSIEEIHYEYQDIIVVNITKEVPFLSYQHHDRFIRPTIADNTLFDHDITSINELNKKLKKEGSMYVDDINRLQSKFEKDEISYNSSLSNLSTYFTSFHLWDYLLPTPSVFNVIILAWLLWLTFRGTGVPHTPTGAALALMTPKHQSFAYSIGNVTTTSAPTSILRCESVQVWLSWIPLVCLVGMVLLHLHMRSLLYLYYTKLSIRLGWTPVNRNQLQHSGENRLNVGILLRFHSLLGRVITRREIVIQVATLPSKQDDWYITKGSTNYSGAISGKFYRSSKEIRININWNMICLKSRLFTSVDTCQDLPPTILLYKTDIYSMINKHLPWYWWMCEAEAITSIAVAKPLIGDYVYNYLY</sequence>
<dbReference type="EMBL" id="KY053857">
    <property type="protein sequence ID" value="APT68157.1"/>
    <property type="molecule type" value="Viral_cRNA"/>
</dbReference>
<evidence type="ECO:0000256" key="1">
    <source>
        <dbReference type="SAM" id="Phobius"/>
    </source>
</evidence>
<dbReference type="GeneID" id="80510864"/>
<keyword evidence="3" id="KW-1185">Reference proteome</keyword>
<accession>A0A1L7B5J8</accession>
<name>A0A1L7B5J8_9VIRU</name>
<feature type="transmembrane region" description="Helical" evidence="1">
    <location>
        <begin position="786"/>
        <end position="807"/>
    </location>
</feature>
<dbReference type="KEGG" id="vg:80510864"/>
<protein>
    <submittedName>
        <fullName evidence="2">Glycoprotein</fullName>
    </submittedName>
</protein>
<dbReference type="Proteomes" id="UP000682558">
    <property type="component" value="Segment"/>
</dbReference>
<feature type="transmembrane region" description="Helical" evidence="1">
    <location>
        <begin position="856"/>
        <end position="875"/>
    </location>
</feature>
<keyword evidence="1" id="KW-0812">Transmembrane</keyword>
<keyword evidence="1" id="KW-0472">Membrane</keyword>
<keyword evidence="1" id="KW-1133">Transmembrane helix</keyword>